<gene>
    <name evidence="3" type="ORF">BO97DRAFT_472760</name>
</gene>
<dbReference type="InterPro" id="IPR039197">
    <property type="entry name" value="Mrs1/Cce1"/>
</dbReference>
<dbReference type="Proteomes" id="UP000248961">
    <property type="component" value="Unassembled WGS sequence"/>
</dbReference>
<dbReference type="InterPro" id="IPR015242">
    <property type="entry name" value="Ydc2_cat"/>
</dbReference>
<dbReference type="PANTHER" id="PTHR28072">
    <property type="entry name" value="CRUCIFORM CUTTING ENDONUCLEASE 1, MITOCHONDRIAL-RELATED"/>
    <property type="match status" value="1"/>
</dbReference>
<dbReference type="RefSeq" id="XP_025548163.1">
    <property type="nucleotide sequence ID" value="XM_025700169.1"/>
</dbReference>
<dbReference type="SUPFAM" id="SSF53098">
    <property type="entry name" value="Ribonuclease H-like"/>
    <property type="match status" value="1"/>
</dbReference>
<dbReference type="InterPro" id="IPR003034">
    <property type="entry name" value="SAP_dom"/>
</dbReference>
<dbReference type="GO" id="GO:0000402">
    <property type="term" value="F:crossed form four-way junction DNA binding"/>
    <property type="evidence" value="ECO:0007669"/>
    <property type="project" value="TreeGrafter"/>
</dbReference>
<dbReference type="EMBL" id="KZ824308">
    <property type="protein sequence ID" value="RAL09009.1"/>
    <property type="molecule type" value="Genomic_DNA"/>
</dbReference>
<dbReference type="GeneID" id="37204458"/>
<dbReference type="Pfam" id="PF02037">
    <property type="entry name" value="SAP"/>
    <property type="match status" value="1"/>
</dbReference>
<dbReference type="GO" id="GO:0000403">
    <property type="term" value="F:Y-form DNA binding"/>
    <property type="evidence" value="ECO:0007669"/>
    <property type="project" value="TreeGrafter"/>
</dbReference>
<proteinExistence type="predicted"/>
<dbReference type="GO" id="GO:0005739">
    <property type="term" value="C:mitochondrion"/>
    <property type="evidence" value="ECO:0007669"/>
    <property type="project" value="TreeGrafter"/>
</dbReference>
<dbReference type="InterPro" id="IPR036397">
    <property type="entry name" value="RNaseH_sf"/>
</dbReference>
<evidence type="ECO:0000256" key="1">
    <source>
        <dbReference type="SAM" id="MobiDB-lite"/>
    </source>
</evidence>
<dbReference type="InterPro" id="IPR012337">
    <property type="entry name" value="RNaseH-like_sf"/>
</dbReference>
<dbReference type="Gene3D" id="3.30.420.10">
    <property type="entry name" value="Ribonuclease H-like superfamily/Ribonuclease H"/>
    <property type="match status" value="1"/>
</dbReference>
<evidence type="ECO:0000313" key="3">
    <source>
        <dbReference type="EMBL" id="RAL09009.1"/>
    </source>
</evidence>
<name>A0A395HNE8_ASPHC</name>
<reference evidence="3 4" key="1">
    <citation type="submission" date="2018-02" db="EMBL/GenBank/DDBJ databases">
        <title>The genomes of Aspergillus section Nigri reveals drivers in fungal speciation.</title>
        <authorList>
            <consortium name="DOE Joint Genome Institute"/>
            <person name="Vesth T.C."/>
            <person name="Nybo J."/>
            <person name="Theobald S."/>
            <person name="Brandl J."/>
            <person name="Frisvad J.C."/>
            <person name="Nielsen K.F."/>
            <person name="Lyhne E.K."/>
            <person name="Kogle M.E."/>
            <person name="Kuo A."/>
            <person name="Riley R."/>
            <person name="Clum A."/>
            <person name="Nolan M."/>
            <person name="Lipzen A."/>
            <person name="Salamov A."/>
            <person name="Henrissat B."/>
            <person name="Wiebenga A."/>
            <person name="De vries R.P."/>
            <person name="Grigoriev I.V."/>
            <person name="Mortensen U.H."/>
            <person name="Andersen M.R."/>
            <person name="Baker S.E."/>
        </authorList>
    </citation>
    <scope>NUCLEOTIDE SEQUENCE [LARGE SCALE GENOMIC DNA]</scope>
    <source>
        <strain evidence="3 4">CBS 101889</strain>
    </source>
</reference>
<dbReference type="PROSITE" id="PS50800">
    <property type="entry name" value="SAP"/>
    <property type="match status" value="1"/>
</dbReference>
<dbReference type="PANTHER" id="PTHR28072:SF1">
    <property type="entry name" value="CRUCIFORM CUTTING ENDONUCLEASE 1, MITOCHONDRIAL-RELATED"/>
    <property type="match status" value="1"/>
</dbReference>
<sequence length="366" mass="40485">MRTTAPLRQCASTILRTLKAAQLQRIAQSTGIKSSGTKPVIVDRLETELAQCEYSALLSPPPQGVAAQPRRMSILSIDMGIRNLAFAHLLVSPPSPAPSIPGNPPPKPQITLNAWRRLSIPELDNQTSWTSPPPLSPGSDTHPSPKPENQEEDPFSPARYARHAYTLLITLLTLYRPTHVLIERQRFRSGGAAAVQEWTIRVGVFEGMLYAVLYALRRERERGGSAAAVVVPRVWGVEPARVSRFCLAESPPKKKRKSTREVKNMKMDRVGNWLRNATSLLHRGRQGRLAVADEAELHSWVEAYLAKWEGKQGARQRTTPPDGGAAAPDIGKLDDLADCLVQGVTWLEWQVMRHRLVADPGLLAKV</sequence>
<dbReference type="GO" id="GO:0070336">
    <property type="term" value="F:flap-structured DNA binding"/>
    <property type="evidence" value="ECO:0007669"/>
    <property type="project" value="TreeGrafter"/>
</dbReference>
<evidence type="ECO:0000259" key="2">
    <source>
        <dbReference type="PROSITE" id="PS50800"/>
    </source>
</evidence>
<organism evidence="3 4">
    <name type="scientific">Aspergillus homomorphus (strain CBS 101889)</name>
    <dbReference type="NCBI Taxonomy" id="1450537"/>
    <lineage>
        <taxon>Eukaryota</taxon>
        <taxon>Fungi</taxon>
        <taxon>Dikarya</taxon>
        <taxon>Ascomycota</taxon>
        <taxon>Pezizomycotina</taxon>
        <taxon>Eurotiomycetes</taxon>
        <taxon>Eurotiomycetidae</taxon>
        <taxon>Eurotiales</taxon>
        <taxon>Aspergillaceae</taxon>
        <taxon>Aspergillus</taxon>
        <taxon>Aspergillus subgen. Circumdati</taxon>
    </lineage>
</organism>
<dbReference type="STRING" id="1450537.A0A395HNE8"/>
<feature type="domain" description="SAP" evidence="2">
    <location>
        <begin position="15"/>
        <end position="49"/>
    </location>
</feature>
<dbReference type="VEuPathDB" id="FungiDB:BO97DRAFT_472760"/>
<feature type="region of interest" description="Disordered" evidence="1">
    <location>
        <begin position="126"/>
        <end position="155"/>
    </location>
</feature>
<protein>
    <submittedName>
        <fullName evidence="3">Ribonuclease H-like protein</fullName>
    </submittedName>
</protein>
<keyword evidence="4" id="KW-1185">Reference proteome</keyword>
<dbReference type="CDD" id="cd16963">
    <property type="entry name" value="CCE1"/>
    <property type="match status" value="1"/>
</dbReference>
<dbReference type="OrthoDB" id="5552842at2759"/>
<dbReference type="GO" id="GO:0004520">
    <property type="term" value="F:DNA endonuclease activity"/>
    <property type="evidence" value="ECO:0007669"/>
    <property type="project" value="TreeGrafter"/>
</dbReference>
<dbReference type="Pfam" id="PF09159">
    <property type="entry name" value="Ydc2-catalyt"/>
    <property type="match status" value="1"/>
</dbReference>
<dbReference type="AlphaFoldDB" id="A0A395HNE8"/>
<evidence type="ECO:0000313" key="4">
    <source>
        <dbReference type="Proteomes" id="UP000248961"/>
    </source>
</evidence>
<accession>A0A395HNE8</accession>